<dbReference type="CDD" id="cd06563">
    <property type="entry name" value="GH20_chitobiase-like"/>
    <property type="match status" value="1"/>
</dbReference>
<keyword evidence="8" id="KW-0732">Signal</keyword>
<dbReference type="KEGG" id="bhl:Bache_0470"/>
<dbReference type="SUPFAM" id="SSF55545">
    <property type="entry name" value="beta-N-acetylhexosaminidase-like domain"/>
    <property type="match status" value="1"/>
</dbReference>
<evidence type="ECO:0000259" key="9">
    <source>
        <dbReference type="Pfam" id="PF00728"/>
    </source>
</evidence>
<dbReference type="RefSeq" id="WP_013546111.1">
    <property type="nucleotide sequence ID" value="NC_014933.1"/>
</dbReference>
<keyword evidence="14" id="KW-1185">Reference proteome</keyword>
<dbReference type="PANTHER" id="PTHR22600">
    <property type="entry name" value="BETA-HEXOSAMINIDASE"/>
    <property type="match status" value="1"/>
</dbReference>
<dbReference type="Pfam" id="PF00754">
    <property type="entry name" value="F5_F8_type_C"/>
    <property type="match status" value="1"/>
</dbReference>
<dbReference type="InterPro" id="IPR059177">
    <property type="entry name" value="GH29D-like_dom"/>
</dbReference>
<feature type="region of interest" description="Disordered" evidence="7">
    <location>
        <begin position="223"/>
        <end position="242"/>
    </location>
</feature>
<evidence type="ECO:0000256" key="8">
    <source>
        <dbReference type="SAM" id="SignalP"/>
    </source>
</evidence>
<dbReference type="EMBL" id="CP002352">
    <property type="protein sequence ID" value="ADV42495.1"/>
    <property type="molecule type" value="Genomic_DNA"/>
</dbReference>
<dbReference type="InterPro" id="IPR029018">
    <property type="entry name" value="Hex-like_dom2"/>
</dbReference>
<evidence type="ECO:0000259" key="11">
    <source>
        <dbReference type="Pfam" id="PF02838"/>
    </source>
</evidence>
<dbReference type="OrthoDB" id="1090159at2"/>
<dbReference type="Pfam" id="PF13290">
    <property type="entry name" value="CHB_HEX_C_1"/>
    <property type="match status" value="1"/>
</dbReference>
<dbReference type="SUPFAM" id="SSF49785">
    <property type="entry name" value="Galactose-binding domain-like"/>
    <property type="match status" value="1"/>
</dbReference>
<name>E6SVI5_BACT6</name>
<evidence type="ECO:0000259" key="10">
    <source>
        <dbReference type="Pfam" id="PF00754"/>
    </source>
</evidence>
<feature type="active site" description="Proton donor" evidence="6">
    <location>
        <position position="342"/>
    </location>
</feature>
<dbReference type="PATRIC" id="fig|693979.3.peg.505"/>
<feature type="compositionally biased region" description="Basic and acidic residues" evidence="7">
    <location>
        <begin position="223"/>
        <end position="233"/>
    </location>
</feature>
<dbReference type="InterPro" id="IPR025705">
    <property type="entry name" value="Beta_hexosaminidase_sua/sub"/>
</dbReference>
<evidence type="ECO:0000259" key="12">
    <source>
        <dbReference type="Pfam" id="PF13290"/>
    </source>
</evidence>
<evidence type="ECO:0000313" key="13">
    <source>
        <dbReference type="EMBL" id="ADV42495.1"/>
    </source>
</evidence>
<evidence type="ECO:0000256" key="4">
    <source>
        <dbReference type="ARBA" id="ARBA00022801"/>
    </source>
</evidence>
<keyword evidence="4 13" id="KW-0378">Hydrolase</keyword>
<evidence type="ECO:0000256" key="7">
    <source>
        <dbReference type="SAM" id="MobiDB-lite"/>
    </source>
</evidence>
<feature type="domain" description="GH29D-like beta-sandwich" evidence="12">
    <location>
        <begin position="558"/>
        <end position="609"/>
    </location>
</feature>
<dbReference type="Gene3D" id="3.20.20.80">
    <property type="entry name" value="Glycosidases"/>
    <property type="match status" value="1"/>
</dbReference>
<evidence type="ECO:0000313" key="14">
    <source>
        <dbReference type="Proteomes" id="UP000008630"/>
    </source>
</evidence>
<dbReference type="PRINTS" id="PR00738">
    <property type="entry name" value="GLHYDRLASE20"/>
</dbReference>
<dbReference type="AlphaFoldDB" id="E6SVI5"/>
<reference evidence="13 14" key="2">
    <citation type="journal article" date="2011" name="Stand. Genomic Sci.">
        <title>Complete genome sequence of Bacteroides helcogenes type strain (P 36-108).</title>
        <authorList>
            <person name="Pati A."/>
            <person name="Gronow S."/>
            <person name="Zeytun A."/>
            <person name="Lapidus A."/>
            <person name="Nolan M."/>
            <person name="Hammon N."/>
            <person name="Deshpande S."/>
            <person name="Cheng J.F."/>
            <person name="Tapia R."/>
            <person name="Han C."/>
            <person name="Goodwin L."/>
            <person name="Pitluck S."/>
            <person name="Liolios K."/>
            <person name="Pagani I."/>
            <person name="Ivanova N."/>
            <person name="Mavromatis K."/>
            <person name="Chen A."/>
            <person name="Palaniappan K."/>
            <person name="Land M."/>
            <person name="Hauser L."/>
            <person name="Chang Y.J."/>
            <person name="Jeffries C.D."/>
            <person name="Detter J.C."/>
            <person name="Brambilla E."/>
            <person name="Rohde M."/>
            <person name="Goker M."/>
            <person name="Woyke T."/>
            <person name="Bristow J."/>
            <person name="Eisen J.A."/>
            <person name="Markowitz V."/>
            <person name="Hugenholtz P."/>
            <person name="Kyrpides N.C."/>
            <person name="Klenk H.P."/>
            <person name="Lucas S."/>
        </authorList>
    </citation>
    <scope>NUCLEOTIDE SEQUENCE [LARGE SCALE GENOMIC DNA]</scope>
    <source>
        <strain evidence="14">ATCC 35417 / DSM 20613 / JCM 6297 / CCUG 15421 / P 36-108</strain>
    </source>
</reference>
<dbReference type="HOGENOM" id="CLU_007082_5_0_10"/>
<dbReference type="PANTHER" id="PTHR22600:SF57">
    <property type="entry name" value="BETA-N-ACETYLHEXOSAMINIDASE"/>
    <property type="match status" value="1"/>
</dbReference>
<dbReference type="SUPFAM" id="SSF51445">
    <property type="entry name" value="(Trans)glycosidases"/>
    <property type="match status" value="1"/>
</dbReference>
<keyword evidence="5 13" id="KW-0326">Glycosidase</keyword>
<protein>
    <recommendedName>
        <fullName evidence="3">beta-N-acetylhexosaminidase</fullName>
        <ecNumber evidence="3">3.2.1.52</ecNumber>
    </recommendedName>
</protein>
<gene>
    <name evidence="13" type="ordered locus">Bache_0470</name>
</gene>
<organism evidence="13 14">
    <name type="scientific">Bacteroides helcogenes (strain ATCC 35417 / DSM 20613 / JCM 6297 / CCUG 15421 / P 36-108)</name>
    <dbReference type="NCBI Taxonomy" id="693979"/>
    <lineage>
        <taxon>Bacteria</taxon>
        <taxon>Pseudomonadati</taxon>
        <taxon>Bacteroidota</taxon>
        <taxon>Bacteroidia</taxon>
        <taxon>Bacteroidales</taxon>
        <taxon>Bacteroidaceae</taxon>
        <taxon>Bacteroides</taxon>
    </lineage>
</organism>
<feature type="domain" description="F5/8 type C" evidence="10">
    <location>
        <begin position="649"/>
        <end position="746"/>
    </location>
</feature>
<comment type="catalytic activity">
    <reaction evidence="1">
        <text>Hydrolysis of terminal non-reducing N-acetyl-D-hexosamine residues in N-acetyl-beta-D-hexosaminides.</text>
        <dbReference type="EC" id="3.2.1.52"/>
    </reaction>
</comment>
<evidence type="ECO:0000256" key="6">
    <source>
        <dbReference type="PIRSR" id="PIRSR625705-1"/>
    </source>
</evidence>
<feature type="signal peptide" evidence="8">
    <location>
        <begin position="1"/>
        <end position="20"/>
    </location>
</feature>
<dbReference type="GO" id="GO:0005975">
    <property type="term" value="P:carbohydrate metabolic process"/>
    <property type="evidence" value="ECO:0007669"/>
    <property type="project" value="InterPro"/>
</dbReference>
<dbReference type="Gene3D" id="3.30.379.10">
    <property type="entry name" value="Chitobiase/beta-hexosaminidase domain 2-like"/>
    <property type="match status" value="1"/>
</dbReference>
<comment type="similarity">
    <text evidence="2">Belongs to the glycosyl hydrolase 20 family.</text>
</comment>
<proteinExistence type="inferred from homology"/>
<feature type="chain" id="PRO_5003211137" description="beta-N-acetylhexosaminidase" evidence="8">
    <location>
        <begin position="21"/>
        <end position="771"/>
    </location>
</feature>
<dbReference type="eggNOG" id="COG3525">
    <property type="taxonomic scope" value="Bacteria"/>
</dbReference>
<dbReference type="InterPro" id="IPR015883">
    <property type="entry name" value="Glyco_hydro_20_cat"/>
</dbReference>
<dbReference type="Proteomes" id="UP000008630">
    <property type="component" value="Chromosome"/>
</dbReference>
<dbReference type="STRING" id="693979.Bache_0470"/>
<feature type="domain" description="Beta-hexosaminidase bacterial type N-terminal" evidence="11">
    <location>
        <begin position="28"/>
        <end position="155"/>
    </location>
</feature>
<dbReference type="InterPro" id="IPR008979">
    <property type="entry name" value="Galactose-bd-like_sf"/>
</dbReference>
<dbReference type="Gene3D" id="2.60.120.260">
    <property type="entry name" value="Galactose-binding domain-like"/>
    <property type="match status" value="1"/>
</dbReference>
<dbReference type="InterPro" id="IPR017853">
    <property type="entry name" value="GH"/>
</dbReference>
<dbReference type="GO" id="GO:0030203">
    <property type="term" value="P:glycosaminoglycan metabolic process"/>
    <property type="evidence" value="ECO:0007669"/>
    <property type="project" value="TreeGrafter"/>
</dbReference>
<reference key="1">
    <citation type="submission" date="2010-11" db="EMBL/GenBank/DDBJ databases">
        <title>The complete genome of Bacteroides helcogenes P 36-108.</title>
        <authorList>
            <consortium name="US DOE Joint Genome Institute (JGI-PGF)"/>
            <person name="Lucas S."/>
            <person name="Copeland A."/>
            <person name="Lapidus A."/>
            <person name="Bruce D."/>
            <person name="Goodwin L."/>
            <person name="Pitluck S."/>
            <person name="Kyrpides N."/>
            <person name="Mavromatis K."/>
            <person name="Ivanova N."/>
            <person name="Zeytun A."/>
            <person name="Brettin T."/>
            <person name="Detter J.C."/>
            <person name="Tapia R."/>
            <person name="Han C."/>
            <person name="Land M."/>
            <person name="Hauser L."/>
            <person name="Markowitz V."/>
            <person name="Cheng J.-F."/>
            <person name="Hugenholtz P."/>
            <person name="Woyke T."/>
            <person name="Wu D."/>
            <person name="Gronow S."/>
            <person name="Wellnitz S."/>
            <person name="Brambilla E."/>
            <person name="Klenk H.-P."/>
            <person name="Eisen J.A."/>
        </authorList>
    </citation>
    <scope>NUCLEOTIDE SEQUENCE</scope>
    <source>
        <strain>P 36-108</strain>
    </source>
</reference>
<feature type="domain" description="Glycoside hydrolase family 20 catalytic" evidence="9">
    <location>
        <begin position="159"/>
        <end position="512"/>
    </location>
</feature>
<evidence type="ECO:0000256" key="2">
    <source>
        <dbReference type="ARBA" id="ARBA00006285"/>
    </source>
</evidence>
<evidence type="ECO:0000256" key="5">
    <source>
        <dbReference type="ARBA" id="ARBA00023295"/>
    </source>
</evidence>
<dbReference type="InterPro" id="IPR015882">
    <property type="entry name" value="HEX_bac_N"/>
</dbReference>
<dbReference type="Pfam" id="PF02838">
    <property type="entry name" value="Glyco_hydro_20b"/>
    <property type="match status" value="1"/>
</dbReference>
<dbReference type="Pfam" id="PF00728">
    <property type="entry name" value="Glyco_hydro_20"/>
    <property type="match status" value="1"/>
</dbReference>
<evidence type="ECO:0000256" key="1">
    <source>
        <dbReference type="ARBA" id="ARBA00001231"/>
    </source>
</evidence>
<dbReference type="GO" id="GO:0016020">
    <property type="term" value="C:membrane"/>
    <property type="evidence" value="ECO:0007669"/>
    <property type="project" value="TreeGrafter"/>
</dbReference>
<sequence length="771" mass="86369">MKYLYSLACCLLLMLGNVRADNLTQPFSIVPCPASIVPGTGYFRFTANTVFTAADERQAVELRQFASLFTRAAGFTPRVKVGGKGGEVRLLTDAALPPEAYRLSVTAKGIRVHASGAQGFFYALQSIRQLLPPAIEGGVAQPDTEWLIPAMTITDSPRFGYRGLMMDVARFFTPKENLLRIIDCMAMMKLNKLHLHLVDDNGWRIEIKRYPLLTKIGSRRVDHRDKPFPERRNPRQGQPTVEEGFYTQDDIREIVTYATARHIEVIPEIEMPAHSNAALAAYPLLACPVVDKFIGVLPGLGGNHADIIFCAGNDSVFSFLQGVIDEVAELFPSRYIHLGGDEAWKTHWKECPLCQARMKAEGLKDEEALQGYFMARMARYVQSKGREVMGWDELTNTDIPEDAIIFGWQGYGQAAVKAARQGHRFVMTPARVLYFIRYQGPQWFEPLTYFGNNTLKDVYDYEPVQKEWTSDISRLLMGVQASLWTEFCNNPYDVDYLLFPRLSALAEVAWTRPERKDWPSYLKAMDRLNAHVEAKGITCARSMYNIQQTVTPADGRLQVSLDCIRPDVEIRYTTDGSMPAAQSALYTKELFFDAACTLRAATFAGGRQMGCTLELPVGRNKATGKPIRGAGANGLYTLVNGVRGSLKYTDSEWCSWAKNDTVSFTIDLEKPEAVSRLTLGTITNYGMAAHKPAKIEAWLSADDKDYRKAAERTFDGADIFREGTFKEDVTLDIDHTARYVRIVACGAGHCPATHVRPGQEARIYFDEVMVE</sequence>
<evidence type="ECO:0000256" key="3">
    <source>
        <dbReference type="ARBA" id="ARBA00012663"/>
    </source>
</evidence>
<dbReference type="EC" id="3.2.1.52" evidence="3"/>
<dbReference type="InterPro" id="IPR000421">
    <property type="entry name" value="FA58C"/>
</dbReference>
<accession>E6SVI5</accession>
<dbReference type="GO" id="GO:0004563">
    <property type="term" value="F:beta-N-acetylhexosaminidase activity"/>
    <property type="evidence" value="ECO:0007669"/>
    <property type="project" value="UniProtKB-EC"/>
</dbReference>